<dbReference type="Proteomes" id="UP001054945">
    <property type="component" value="Unassembled WGS sequence"/>
</dbReference>
<evidence type="ECO:0000256" key="1">
    <source>
        <dbReference type="SAM" id="Phobius"/>
    </source>
</evidence>
<keyword evidence="1" id="KW-0472">Membrane</keyword>
<keyword evidence="1" id="KW-0812">Transmembrane</keyword>
<evidence type="ECO:0000313" key="3">
    <source>
        <dbReference type="Proteomes" id="UP001054945"/>
    </source>
</evidence>
<sequence length="101" mass="11532">MDAQTWKKKINGLASTPYSNSAALRKLDCTQENLFSQKISKSFDISWLSVRTSKSVAQVCLFQNNKITGYIFFVSILASFLVLSQEEQQTLFVLLRDCSRR</sequence>
<proteinExistence type="predicted"/>
<keyword evidence="1" id="KW-1133">Transmembrane helix</keyword>
<keyword evidence="3" id="KW-1185">Reference proteome</keyword>
<evidence type="ECO:0000313" key="2">
    <source>
        <dbReference type="EMBL" id="GIY67390.1"/>
    </source>
</evidence>
<dbReference type="EMBL" id="BPLR01014234">
    <property type="protein sequence ID" value="GIY67390.1"/>
    <property type="molecule type" value="Genomic_DNA"/>
</dbReference>
<protein>
    <submittedName>
        <fullName evidence="2">Uncharacterized protein</fullName>
    </submittedName>
</protein>
<gene>
    <name evidence="2" type="ORF">CEXT_342241</name>
</gene>
<accession>A0AAV4VAV2</accession>
<name>A0AAV4VAV2_CAEEX</name>
<dbReference type="AlphaFoldDB" id="A0AAV4VAV2"/>
<feature type="transmembrane region" description="Helical" evidence="1">
    <location>
        <begin position="67"/>
        <end position="84"/>
    </location>
</feature>
<reference evidence="2 3" key="1">
    <citation type="submission" date="2021-06" db="EMBL/GenBank/DDBJ databases">
        <title>Caerostris extrusa draft genome.</title>
        <authorList>
            <person name="Kono N."/>
            <person name="Arakawa K."/>
        </authorList>
    </citation>
    <scope>NUCLEOTIDE SEQUENCE [LARGE SCALE GENOMIC DNA]</scope>
</reference>
<organism evidence="2 3">
    <name type="scientific">Caerostris extrusa</name>
    <name type="common">Bark spider</name>
    <name type="synonym">Caerostris bankana</name>
    <dbReference type="NCBI Taxonomy" id="172846"/>
    <lineage>
        <taxon>Eukaryota</taxon>
        <taxon>Metazoa</taxon>
        <taxon>Ecdysozoa</taxon>
        <taxon>Arthropoda</taxon>
        <taxon>Chelicerata</taxon>
        <taxon>Arachnida</taxon>
        <taxon>Araneae</taxon>
        <taxon>Araneomorphae</taxon>
        <taxon>Entelegynae</taxon>
        <taxon>Araneoidea</taxon>
        <taxon>Araneidae</taxon>
        <taxon>Caerostris</taxon>
    </lineage>
</organism>
<comment type="caution">
    <text evidence="2">The sequence shown here is derived from an EMBL/GenBank/DDBJ whole genome shotgun (WGS) entry which is preliminary data.</text>
</comment>